<organism evidence="2 3">
    <name type="scientific">Acropora cervicornis</name>
    <name type="common">Staghorn coral</name>
    <dbReference type="NCBI Taxonomy" id="6130"/>
    <lineage>
        <taxon>Eukaryota</taxon>
        <taxon>Metazoa</taxon>
        <taxon>Cnidaria</taxon>
        <taxon>Anthozoa</taxon>
        <taxon>Hexacorallia</taxon>
        <taxon>Scleractinia</taxon>
        <taxon>Astrocoeniina</taxon>
        <taxon>Acroporidae</taxon>
        <taxon>Acropora</taxon>
    </lineage>
</organism>
<dbReference type="EMBL" id="JARQWQ010000135">
    <property type="protein sequence ID" value="KAK2548936.1"/>
    <property type="molecule type" value="Genomic_DNA"/>
</dbReference>
<comment type="caution">
    <text evidence="2">The sequence shown here is derived from an EMBL/GenBank/DDBJ whole genome shotgun (WGS) entry which is preliminary data.</text>
</comment>
<sequence>MHVLSSARSVKLLSGSEFANMIFGEALIIGLMVTAFTLFGVSVHGFFSSNKNSINEMRKLEDKMMEKYGWNPSVSYHPYC</sequence>
<reference evidence="2" key="1">
    <citation type="journal article" date="2023" name="G3 (Bethesda)">
        <title>Whole genome assembly and annotation of the endangered Caribbean coral Acropora cervicornis.</title>
        <authorList>
            <person name="Selwyn J.D."/>
            <person name="Vollmer S.V."/>
        </authorList>
    </citation>
    <scope>NUCLEOTIDE SEQUENCE</scope>
    <source>
        <strain evidence="2">K2</strain>
    </source>
</reference>
<feature type="transmembrane region" description="Helical" evidence="1">
    <location>
        <begin position="20"/>
        <end position="47"/>
    </location>
</feature>
<keyword evidence="3" id="KW-1185">Reference proteome</keyword>
<keyword evidence="1" id="KW-1133">Transmembrane helix</keyword>
<gene>
    <name evidence="2" type="ORF">P5673_030761</name>
</gene>
<keyword evidence="1" id="KW-0812">Transmembrane</keyword>
<accession>A0AAD9PTR5</accession>
<dbReference type="Proteomes" id="UP001249851">
    <property type="component" value="Unassembled WGS sequence"/>
</dbReference>
<evidence type="ECO:0000256" key="1">
    <source>
        <dbReference type="SAM" id="Phobius"/>
    </source>
</evidence>
<reference evidence="2" key="2">
    <citation type="journal article" date="2023" name="Science">
        <title>Genomic signatures of disease resistance in endangered staghorn corals.</title>
        <authorList>
            <person name="Vollmer S.V."/>
            <person name="Selwyn J.D."/>
            <person name="Despard B.A."/>
            <person name="Roesel C.L."/>
        </authorList>
    </citation>
    <scope>NUCLEOTIDE SEQUENCE</scope>
    <source>
        <strain evidence="2">K2</strain>
    </source>
</reference>
<evidence type="ECO:0000313" key="2">
    <source>
        <dbReference type="EMBL" id="KAK2548936.1"/>
    </source>
</evidence>
<evidence type="ECO:0000313" key="3">
    <source>
        <dbReference type="Proteomes" id="UP001249851"/>
    </source>
</evidence>
<proteinExistence type="predicted"/>
<keyword evidence="1" id="KW-0472">Membrane</keyword>
<protein>
    <submittedName>
        <fullName evidence="2">Uncharacterized protein</fullName>
    </submittedName>
</protein>
<name>A0AAD9PTR5_ACRCE</name>
<dbReference type="AlphaFoldDB" id="A0AAD9PTR5"/>